<reference evidence="1" key="2">
    <citation type="journal article" date="2023" name="IMA Fungus">
        <title>Comparative genomic study of the Penicillium genus elucidates a diverse pangenome and 15 lateral gene transfer events.</title>
        <authorList>
            <person name="Petersen C."/>
            <person name="Sorensen T."/>
            <person name="Nielsen M.R."/>
            <person name="Sondergaard T.E."/>
            <person name="Sorensen J.L."/>
            <person name="Fitzpatrick D.A."/>
            <person name="Frisvad J.C."/>
            <person name="Nielsen K.L."/>
        </authorList>
    </citation>
    <scope>NUCLEOTIDE SEQUENCE</scope>
    <source>
        <strain evidence="1">IBT 16125</strain>
    </source>
</reference>
<keyword evidence="2" id="KW-1185">Reference proteome</keyword>
<name>A0AAD6C7S8_9EURO</name>
<dbReference type="GeneID" id="81598006"/>
<evidence type="ECO:0008006" key="3">
    <source>
        <dbReference type="Google" id="ProtNLM"/>
    </source>
</evidence>
<evidence type="ECO:0000313" key="1">
    <source>
        <dbReference type="EMBL" id="KAJ5453425.1"/>
    </source>
</evidence>
<evidence type="ECO:0000313" key="2">
    <source>
        <dbReference type="Proteomes" id="UP001213681"/>
    </source>
</evidence>
<accession>A0AAD6C7S8</accession>
<dbReference type="Proteomes" id="UP001213681">
    <property type="component" value="Unassembled WGS sequence"/>
</dbReference>
<organism evidence="1 2">
    <name type="scientific">Penicillium daleae</name>
    <dbReference type="NCBI Taxonomy" id="63821"/>
    <lineage>
        <taxon>Eukaryota</taxon>
        <taxon>Fungi</taxon>
        <taxon>Dikarya</taxon>
        <taxon>Ascomycota</taxon>
        <taxon>Pezizomycotina</taxon>
        <taxon>Eurotiomycetes</taxon>
        <taxon>Eurotiomycetidae</taxon>
        <taxon>Eurotiales</taxon>
        <taxon>Aspergillaceae</taxon>
        <taxon>Penicillium</taxon>
    </lineage>
</organism>
<protein>
    <recommendedName>
        <fullName evidence="3">SnoaL-like domain-containing protein</fullName>
    </recommendedName>
</protein>
<gene>
    <name evidence="1" type="ORF">N7458_004381</name>
</gene>
<sequence>MAILNYTVDPAVPAEIKKGIDELYDLADKRDKCAEWASYFSKDAKLVKGDLQPAGIPSLVEYMEGSWKNTESRIHDVKKVSVLNKSPLTLKIEGVTTYQRTGNKEQKGTWTAEQSYTQENGLSKIDVYKIVFVSRTQ</sequence>
<comment type="caution">
    <text evidence="1">The sequence shown here is derived from an EMBL/GenBank/DDBJ whole genome shotgun (WGS) entry which is preliminary data.</text>
</comment>
<proteinExistence type="predicted"/>
<reference evidence="1" key="1">
    <citation type="submission" date="2022-12" db="EMBL/GenBank/DDBJ databases">
        <authorList>
            <person name="Petersen C."/>
        </authorList>
    </citation>
    <scope>NUCLEOTIDE SEQUENCE</scope>
    <source>
        <strain evidence="1">IBT 16125</strain>
    </source>
</reference>
<dbReference type="EMBL" id="JAPVEA010000005">
    <property type="protein sequence ID" value="KAJ5453425.1"/>
    <property type="molecule type" value="Genomic_DNA"/>
</dbReference>
<dbReference type="AlphaFoldDB" id="A0AAD6C7S8"/>
<dbReference type="RefSeq" id="XP_056766381.1">
    <property type="nucleotide sequence ID" value="XM_056907763.1"/>
</dbReference>